<evidence type="ECO:0000313" key="3">
    <source>
        <dbReference type="Proteomes" id="UP001177003"/>
    </source>
</evidence>
<proteinExistence type="predicted"/>
<protein>
    <submittedName>
        <fullName evidence="2">Uncharacterized protein</fullName>
    </submittedName>
</protein>
<dbReference type="AlphaFoldDB" id="A0AA36E0H9"/>
<sequence length="146" mass="16619">MQTIDIPSNEGLIVDDEPNDMSTVLESKASTMTFNIDLDDYSPSPQKESQEHDDTEEAKFSSFPPDPPKDDDTPADTNEANTYEPELSVVFKSKKELVKEAQQKVDEELENDLHGEQLKDNQEVLLEKKSSEISPEETNTWHDEQF</sequence>
<dbReference type="EMBL" id="OX465080">
    <property type="protein sequence ID" value="CAI9278366.1"/>
    <property type="molecule type" value="Genomic_DNA"/>
</dbReference>
<feature type="compositionally biased region" description="Basic and acidic residues" evidence="1">
    <location>
        <begin position="100"/>
        <end position="131"/>
    </location>
</feature>
<keyword evidence="3" id="KW-1185">Reference proteome</keyword>
<reference evidence="2" key="1">
    <citation type="submission" date="2023-04" db="EMBL/GenBank/DDBJ databases">
        <authorList>
            <person name="Vijverberg K."/>
            <person name="Xiong W."/>
            <person name="Schranz E."/>
        </authorList>
    </citation>
    <scope>NUCLEOTIDE SEQUENCE</scope>
</reference>
<name>A0AA36E0H9_LACSI</name>
<organism evidence="2 3">
    <name type="scientific">Lactuca saligna</name>
    <name type="common">Willowleaf lettuce</name>
    <dbReference type="NCBI Taxonomy" id="75948"/>
    <lineage>
        <taxon>Eukaryota</taxon>
        <taxon>Viridiplantae</taxon>
        <taxon>Streptophyta</taxon>
        <taxon>Embryophyta</taxon>
        <taxon>Tracheophyta</taxon>
        <taxon>Spermatophyta</taxon>
        <taxon>Magnoliopsida</taxon>
        <taxon>eudicotyledons</taxon>
        <taxon>Gunneridae</taxon>
        <taxon>Pentapetalae</taxon>
        <taxon>asterids</taxon>
        <taxon>campanulids</taxon>
        <taxon>Asterales</taxon>
        <taxon>Asteraceae</taxon>
        <taxon>Cichorioideae</taxon>
        <taxon>Cichorieae</taxon>
        <taxon>Lactucinae</taxon>
        <taxon>Lactuca</taxon>
    </lineage>
</organism>
<feature type="region of interest" description="Disordered" evidence="1">
    <location>
        <begin position="35"/>
        <end position="87"/>
    </location>
</feature>
<evidence type="ECO:0000256" key="1">
    <source>
        <dbReference type="SAM" id="MobiDB-lite"/>
    </source>
</evidence>
<evidence type="ECO:0000313" key="2">
    <source>
        <dbReference type="EMBL" id="CAI9278366.1"/>
    </source>
</evidence>
<feature type="region of interest" description="Disordered" evidence="1">
    <location>
        <begin position="100"/>
        <end position="146"/>
    </location>
</feature>
<accession>A0AA36E0H9</accession>
<gene>
    <name evidence="2" type="ORF">LSALG_LOCUS18235</name>
</gene>
<dbReference type="Proteomes" id="UP001177003">
    <property type="component" value="Chromosome 4"/>
</dbReference>